<evidence type="ECO:0000313" key="1">
    <source>
        <dbReference type="EMBL" id="GFE52776.1"/>
    </source>
</evidence>
<comment type="caution">
    <text evidence="1">The sequence shown here is derived from an EMBL/GenBank/DDBJ whole genome shotgun (WGS) entry which is preliminary data.</text>
</comment>
<dbReference type="Proteomes" id="UP001057455">
    <property type="component" value="Unassembled WGS sequence"/>
</dbReference>
<accession>A0A9W5T8M8</accession>
<dbReference type="AlphaFoldDB" id="A0A9W5T8M8"/>
<proteinExistence type="predicted"/>
<dbReference type="OrthoDB" id="329761at2759"/>
<dbReference type="EMBL" id="BLIY01000002">
    <property type="protein sequence ID" value="GFE52776.1"/>
    <property type="molecule type" value="Genomic_DNA"/>
</dbReference>
<gene>
    <name evidence="1" type="ORF">BaOVIS_001800</name>
</gene>
<organism evidence="1 2">
    <name type="scientific">Babesia ovis</name>
    <dbReference type="NCBI Taxonomy" id="5869"/>
    <lineage>
        <taxon>Eukaryota</taxon>
        <taxon>Sar</taxon>
        <taxon>Alveolata</taxon>
        <taxon>Apicomplexa</taxon>
        <taxon>Aconoidasida</taxon>
        <taxon>Piroplasmida</taxon>
        <taxon>Babesiidae</taxon>
        <taxon>Babesia</taxon>
    </lineage>
</organism>
<reference evidence="1" key="1">
    <citation type="submission" date="2019-12" db="EMBL/GenBank/DDBJ databases">
        <title>Genome sequence of Babesia ovis.</title>
        <authorList>
            <person name="Yamagishi J."/>
            <person name="Sevinc F."/>
            <person name="Xuan X."/>
        </authorList>
    </citation>
    <scope>NUCLEOTIDE SEQUENCE</scope>
    <source>
        <strain evidence="1">Selcuk</strain>
    </source>
</reference>
<sequence>MEQRALSSLLNGGAQKAWRNSILRAKLDIFGSIKGMPGEEEWSKPLRGRSRTRWYWPSKYLHMDFSLRHYLAMQLRRLEARRQHPSIKGLWDTVELFNRQRDAIEAYMKNVDEEKRKKSTTLQDAQAVLQMIAHKSNAQLQESDADPTRDGTKYYPYIKYALRSIEETEGHADSSDGGRKQFRQMITMNHSIKKILATRNRFVDALYLRRRAYYLEKLSRKKPVGETIQKYRKHFTVHPDHKDIWPDNKGISQHSWPSR</sequence>
<evidence type="ECO:0000313" key="2">
    <source>
        <dbReference type="Proteomes" id="UP001057455"/>
    </source>
</evidence>
<name>A0A9W5T8M8_BABOV</name>
<protein>
    <submittedName>
        <fullName evidence="1">Uncharacterized protein</fullName>
    </submittedName>
</protein>
<keyword evidence="2" id="KW-1185">Reference proteome</keyword>